<organism evidence="2 3">
    <name type="scientific">Streptococcus pseudoporcinus</name>
    <dbReference type="NCBI Taxonomy" id="361101"/>
    <lineage>
        <taxon>Bacteria</taxon>
        <taxon>Bacillati</taxon>
        <taxon>Bacillota</taxon>
        <taxon>Bacilli</taxon>
        <taxon>Lactobacillales</taxon>
        <taxon>Streptococcaceae</taxon>
        <taxon>Streptococcus</taxon>
    </lineage>
</organism>
<keyword evidence="2" id="KW-0808">Transferase</keyword>
<sequence>MNQKFKTIILLPFISLFFFIGQSTVFSQHYYDEADSVVFDGDSAYFKFTDSEVTKYIINKRWANKTIFTEEEKKAIQDYTCEQSLPINGQLDKVKGDLSQLTSEMKRQAQLLDSATQKMIIPWDIIIYRYVYTSFLLDLGFTQDQLDNCYANGKFNPKVLDKFVPGAKYTKYSFMSTTAVKNGAMIKRPIELRIRVKRGAKAAFVEPYSWVPSELELLFPRGSQLEVIGAYLSDDDKKLNIEVKLKSSD</sequence>
<dbReference type="Gene3D" id="3.90.176.10">
    <property type="entry name" value="Toxin ADP-ribosyltransferase, Chain A, domain 1"/>
    <property type="match status" value="1"/>
</dbReference>
<dbReference type="Proteomes" id="UP000394068">
    <property type="component" value="Unassembled WGS sequence"/>
</dbReference>
<evidence type="ECO:0000259" key="1">
    <source>
        <dbReference type="Pfam" id="PF03496"/>
    </source>
</evidence>
<dbReference type="SUPFAM" id="SSF56399">
    <property type="entry name" value="ADP-ribosylation"/>
    <property type="match status" value="1"/>
</dbReference>
<protein>
    <submittedName>
        <fullName evidence="2">ADP-ribosyltransferase</fullName>
        <ecNumber evidence="2">2.4.2.-</ecNumber>
    </submittedName>
</protein>
<dbReference type="GO" id="GO:0016757">
    <property type="term" value="F:glycosyltransferase activity"/>
    <property type="evidence" value="ECO:0007669"/>
    <property type="project" value="UniProtKB-KW"/>
</dbReference>
<dbReference type="EC" id="2.4.2.-" evidence="2"/>
<gene>
    <name evidence="2" type="ORF">NCTC5386_00934</name>
</gene>
<dbReference type="EMBL" id="CABEHT010000001">
    <property type="protein sequence ID" value="VTS13350.1"/>
    <property type="molecule type" value="Genomic_DNA"/>
</dbReference>
<dbReference type="PROSITE" id="PS51996">
    <property type="entry name" value="TR_MART"/>
    <property type="match status" value="1"/>
</dbReference>
<proteinExistence type="predicted"/>
<keyword evidence="2" id="KW-0328">Glycosyltransferase</keyword>
<name>A0A4U9XJC1_9STRE</name>
<dbReference type="Pfam" id="PF03496">
    <property type="entry name" value="ADPrib_exo_Tox"/>
    <property type="match status" value="1"/>
</dbReference>
<evidence type="ECO:0000313" key="3">
    <source>
        <dbReference type="Proteomes" id="UP000394068"/>
    </source>
</evidence>
<evidence type="ECO:0000313" key="2">
    <source>
        <dbReference type="EMBL" id="VTS13350.1"/>
    </source>
</evidence>
<feature type="domain" description="ADP ribosyltransferase" evidence="1">
    <location>
        <begin position="61"/>
        <end position="244"/>
    </location>
</feature>
<dbReference type="AlphaFoldDB" id="A0A4U9XJC1"/>
<reference evidence="2 3" key="1">
    <citation type="submission" date="2019-05" db="EMBL/GenBank/DDBJ databases">
        <authorList>
            <consortium name="Pathogen Informatics"/>
        </authorList>
    </citation>
    <scope>NUCLEOTIDE SEQUENCE [LARGE SCALE GENOMIC DNA]</scope>
    <source>
        <strain evidence="2 3">NCTC5386</strain>
    </source>
</reference>
<dbReference type="RefSeq" id="WP_077323616.1">
    <property type="nucleotide sequence ID" value="NZ_CABEHT010000001.1"/>
</dbReference>
<accession>A0A4U9XJC1</accession>
<dbReference type="InterPro" id="IPR003540">
    <property type="entry name" value="ADP-ribosyltransferase"/>
</dbReference>
<dbReference type="GO" id="GO:0005576">
    <property type="term" value="C:extracellular region"/>
    <property type="evidence" value="ECO:0007669"/>
    <property type="project" value="InterPro"/>
</dbReference>